<reference evidence="2 3" key="1">
    <citation type="submission" date="2019-02" db="EMBL/GenBank/DDBJ databases">
        <title>Kribbella capetownensis sp. nov. and Kribbella speibonae sp. nov., isolated from soil.</title>
        <authorList>
            <person name="Curtis S.M."/>
            <person name="Norton I."/>
            <person name="Everest G.J."/>
            <person name="Meyers P.R."/>
        </authorList>
    </citation>
    <scope>NUCLEOTIDE SEQUENCE [LARGE SCALE GENOMIC DNA]</scope>
    <source>
        <strain evidence="2 3">SK5</strain>
    </source>
</reference>
<gene>
    <name evidence="2" type="ORF">E0H58_00010</name>
</gene>
<evidence type="ECO:0000256" key="1">
    <source>
        <dbReference type="SAM" id="MobiDB-lite"/>
    </source>
</evidence>
<proteinExistence type="predicted"/>
<feature type="compositionally biased region" description="Basic and acidic residues" evidence="1">
    <location>
        <begin position="75"/>
        <end position="88"/>
    </location>
</feature>
<feature type="compositionally biased region" description="Basic and acidic residues" evidence="1">
    <location>
        <begin position="119"/>
        <end position="138"/>
    </location>
</feature>
<dbReference type="Proteomes" id="UP000292385">
    <property type="component" value="Unassembled WGS sequence"/>
</dbReference>
<comment type="caution">
    <text evidence="2">The sequence shown here is derived from an EMBL/GenBank/DDBJ whole genome shotgun (WGS) entry which is preliminary data.</text>
</comment>
<dbReference type="InterPro" id="IPR014917">
    <property type="entry name" value="DUF1800"/>
</dbReference>
<dbReference type="EMBL" id="SJJY01000001">
    <property type="protein sequence ID" value="TCC26468.1"/>
    <property type="molecule type" value="Genomic_DNA"/>
</dbReference>
<accession>A0ABY2A9U1</accession>
<feature type="region of interest" description="Disordered" evidence="1">
    <location>
        <begin position="61"/>
        <end position="138"/>
    </location>
</feature>
<protein>
    <submittedName>
        <fullName evidence="2">DUF1800 domain-containing protein</fullName>
    </submittedName>
</protein>
<dbReference type="Pfam" id="PF08811">
    <property type="entry name" value="DUF1800"/>
    <property type="match status" value="1"/>
</dbReference>
<keyword evidence="3" id="KW-1185">Reference proteome</keyword>
<organism evidence="2 3">
    <name type="scientific">Kribbella speibonae</name>
    <dbReference type="NCBI Taxonomy" id="1572660"/>
    <lineage>
        <taxon>Bacteria</taxon>
        <taxon>Bacillati</taxon>
        <taxon>Actinomycetota</taxon>
        <taxon>Actinomycetes</taxon>
        <taxon>Propionibacteriales</taxon>
        <taxon>Kribbellaceae</taxon>
        <taxon>Kribbella</taxon>
    </lineage>
</organism>
<name>A0ABY2A9U1_9ACTN</name>
<sequence>MLARRRCGGHDRSMTGISERAVVRRLNDRLAFGPAPSDLEAGVDATVRRLLGPTTDAAAAAIPAPTGLEPPAKAKKQDKGAGKPENRAGKGQNGAGKTPGEQMPGGETPGGEQSPGGERSPEGEKRDPAAKKAANRERAAQERKLTIWWLDRMVVSRTAGERLTWFWHGHFATSNQKVRNAAWMLAQNQTQRRLALGRFGDLAQAMIVDTAMIRWLDGQKNRKGSPNENLAREFMELFTLGIGHYQEVDVAQGARCLTGWVLREDAATFQRRRFDTGSKTVLGKTGDFGAKDFAQLTLAQPASAGFVIGRLWFRLVSATPPDAATVARLTAAYGSNRDVKSLLTAMVGEAGFRDPAASLVKQPVEWAVGLLRALGVRPGKLAEKEQTKLLAGLRGMGQLPYRPPSVGGWPAGASWLTTSAGVTRLQLAQWVAKKADLSIVDNATDRVQAVGALLGVDSWSERTRSALAGVKDPAQLTAVAACAPEYVVSG</sequence>
<evidence type="ECO:0000313" key="3">
    <source>
        <dbReference type="Proteomes" id="UP000292385"/>
    </source>
</evidence>
<evidence type="ECO:0000313" key="2">
    <source>
        <dbReference type="EMBL" id="TCC26468.1"/>
    </source>
</evidence>